<protein>
    <recommendedName>
        <fullName evidence="6">ARCA-like protein</fullName>
    </recommendedName>
</protein>
<reference evidence="4 5" key="1">
    <citation type="submission" date="2024-07" db="EMBL/GenBank/DDBJ databases">
        <title>Section-level genome sequencing and comparative genomics of Aspergillus sections Usti and Cavernicolus.</title>
        <authorList>
            <consortium name="Lawrence Berkeley National Laboratory"/>
            <person name="Nybo J.L."/>
            <person name="Vesth T.C."/>
            <person name="Theobald S."/>
            <person name="Frisvad J.C."/>
            <person name="Larsen T.O."/>
            <person name="Kjaerboelling I."/>
            <person name="Rothschild-Mancinelli K."/>
            <person name="Lyhne E.K."/>
            <person name="Kogle M.E."/>
            <person name="Barry K."/>
            <person name="Clum A."/>
            <person name="Na H."/>
            <person name="Ledsgaard L."/>
            <person name="Lin J."/>
            <person name="Lipzen A."/>
            <person name="Kuo A."/>
            <person name="Riley R."/>
            <person name="Mondo S."/>
            <person name="Labutti K."/>
            <person name="Haridas S."/>
            <person name="Pangalinan J."/>
            <person name="Salamov A.A."/>
            <person name="Simmons B.A."/>
            <person name="Magnuson J.K."/>
            <person name="Chen J."/>
            <person name="Drula E."/>
            <person name="Henrissat B."/>
            <person name="Wiebenga A."/>
            <person name="Lubbers R.J."/>
            <person name="Gomes A.C."/>
            <person name="Makela M.R."/>
            <person name="Stajich J."/>
            <person name="Grigoriev I.V."/>
            <person name="Mortensen U.H."/>
            <person name="De Vries R.P."/>
            <person name="Baker S.E."/>
            <person name="Andersen M.R."/>
        </authorList>
    </citation>
    <scope>NUCLEOTIDE SEQUENCE [LARGE SCALE GENOMIC DNA]</scope>
    <source>
        <strain evidence="4 5">CBS 209.92</strain>
    </source>
</reference>
<organism evidence="4 5">
    <name type="scientific">Aspergillus keveii</name>
    <dbReference type="NCBI Taxonomy" id="714993"/>
    <lineage>
        <taxon>Eukaryota</taxon>
        <taxon>Fungi</taxon>
        <taxon>Dikarya</taxon>
        <taxon>Ascomycota</taxon>
        <taxon>Pezizomycotina</taxon>
        <taxon>Eurotiomycetes</taxon>
        <taxon>Eurotiomycetidae</taxon>
        <taxon>Eurotiales</taxon>
        <taxon>Aspergillaceae</taxon>
        <taxon>Aspergillus</taxon>
        <taxon>Aspergillus subgen. Nidulantes</taxon>
    </lineage>
</organism>
<evidence type="ECO:0000256" key="2">
    <source>
        <dbReference type="ARBA" id="ARBA00023242"/>
    </source>
</evidence>
<gene>
    <name evidence="4" type="ORF">BJX66DRAFT_337137</name>
</gene>
<feature type="region of interest" description="Disordered" evidence="3">
    <location>
        <begin position="153"/>
        <end position="217"/>
    </location>
</feature>
<dbReference type="Proteomes" id="UP001610563">
    <property type="component" value="Unassembled WGS sequence"/>
</dbReference>
<evidence type="ECO:0000313" key="5">
    <source>
        <dbReference type="Proteomes" id="UP001610563"/>
    </source>
</evidence>
<evidence type="ECO:0000256" key="1">
    <source>
        <dbReference type="ARBA" id="ARBA00004123"/>
    </source>
</evidence>
<dbReference type="EMBL" id="JBFTWV010000037">
    <property type="protein sequence ID" value="KAL2795132.1"/>
    <property type="molecule type" value="Genomic_DNA"/>
</dbReference>
<comment type="caution">
    <text evidence="4">The sequence shown here is derived from an EMBL/GenBank/DDBJ whole genome shotgun (WGS) entry which is preliminary data.</text>
</comment>
<dbReference type="Pfam" id="PF11951">
    <property type="entry name" value="Fungal_trans_2"/>
    <property type="match status" value="1"/>
</dbReference>
<evidence type="ECO:0000313" key="4">
    <source>
        <dbReference type="EMBL" id="KAL2795132.1"/>
    </source>
</evidence>
<accession>A0ABR4G7X9</accession>
<sequence length="590" mass="65644">MQWRFDEKGHLCPPPTPQTFPACSVLGYLSPLPVSIPCICPPPRIFTFDRLKCRPGQTPVINAVGYTENATWHGLGADFVRELGSSVATQEEDFVSSKSAPRILPQWLLPSRRQMSDRVLRPYPIARLVANSLTRAFALVQYVDETHETIQAHHARRLPRVPPPFPSPLGLTPGSTEQLSPSDDGTAGVPTIIDGPPEPEPPTLQVESPSSVGAPSTRCWSFQGPTEVLLFEHFTRTLSSFFDMCDPERHFAIQVPIRARNYPPLMDAILALAARHMSLTGRDVDAYIATDYYQRCLRVLIPELDGVQPDRVDDLLAATIILRLHEELDGPFGDFQTYRHSIGTRALLQSQAIDSSLASGLRRAGAWAGVRQEIYASIKLHRPPAMKPSPEMLDHLGSLSHDGAWADRAVSHCLDVLDFCFGDNSVNGDIYDGLLVLNAQWESDRPPSYDPLYFDTQAGSDIGPEVSWDVRFHADWHAIGWAYRTLARILLVIHNPRQPRVGLNRISAWEKVLREVHYSIKLLCSIARCRATVPGPSLIACMAVWLAGDMVEDGREQKQVLELLSATEAVHGWPTEDIRTELEGVWSSES</sequence>
<comment type="subcellular location">
    <subcellularLocation>
        <location evidence="1">Nucleus</location>
    </subcellularLocation>
</comment>
<feature type="compositionally biased region" description="Polar residues" evidence="3">
    <location>
        <begin position="205"/>
        <end position="217"/>
    </location>
</feature>
<keyword evidence="2" id="KW-0539">Nucleus</keyword>
<dbReference type="PANTHER" id="PTHR37534:SF2">
    <property type="entry name" value="N-ACETYLTRANSFERASE DOMAIN-CONTAINING PROTEIN"/>
    <property type="match status" value="1"/>
</dbReference>
<evidence type="ECO:0008006" key="6">
    <source>
        <dbReference type="Google" id="ProtNLM"/>
    </source>
</evidence>
<name>A0ABR4G7X9_9EURO</name>
<keyword evidence="5" id="KW-1185">Reference proteome</keyword>
<proteinExistence type="predicted"/>
<dbReference type="PANTHER" id="PTHR37534">
    <property type="entry name" value="TRANSCRIPTIONAL ACTIVATOR PROTEIN UGA3"/>
    <property type="match status" value="1"/>
</dbReference>
<dbReference type="InterPro" id="IPR021858">
    <property type="entry name" value="Fun_TF"/>
</dbReference>
<evidence type="ECO:0000256" key="3">
    <source>
        <dbReference type="SAM" id="MobiDB-lite"/>
    </source>
</evidence>
<feature type="compositionally biased region" description="Polar residues" evidence="3">
    <location>
        <begin position="174"/>
        <end position="183"/>
    </location>
</feature>